<keyword evidence="3" id="KW-1185">Reference proteome</keyword>
<name>A0A2T6KFR4_9RHOB</name>
<evidence type="ECO:0000256" key="1">
    <source>
        <dbReference type="SAM" id="MobiDB-lite"/>
    </source>
</evidence>
<comment type="caution">
    <text evidence="2">The sequence shown here is derived from an EMBL/GenBank/DDBJ whole genome shotgun (WGS) entry which is preliminary data.</text>
</comment>
<feature type="region of interest" description="Disordered" evidence="1">
    <location>
        <begin position="75"/>
        <end position="114"/>
    </location>
</feature>
<dbReference type="Proteomes" id="UP000244523">
    <property type="component" value="Unassembled WGS sequence"/>
</dbReference>
<protein>
    <submittedName>
        <fullName evidence="2">Uncharacterized protein</fullName>
    </submittedName>
</protein>
<accession>A0A2T6KFR4</accession>
<reference evidence="2 3" key="1">
    <citation type="submission" date="2018-04" db="EMBL/GenBank/DDBJ databases">
        <title>Genomic Encyclopedia of Archaeal and Bacterial Type Strains, Phase II (KMG-II): from individual species to whole genera.</title>
        <authorList>
            <person name="Goeker M."/>
        </authorList>
    </citation>
    <scope>NUCLEOTIDE SEQUENCE [LARGE SCALE GENOMIC DNA]</scope>
    <source>
        <strain evidence="2 3">DSM 29955</strain>
    </source>
</reference>
<feature type="compositionally biased region" description="Basic and acidic residues" evidence="1">
    <location>
        <begin position="104"/>
        <end position="114"/>
    </location>
</feature>
<dbReference type="EMBL" id="QBUD01000006">
    <property type="protein sequence ID" value="PUB14166.1"/>
    <property type="molecule type" value="Genomic_DNA"/>
</dbReference>
<organism evidence="2 3">
    <name type="scientific">Yoonia sediminilitoris</name>
    <dbReference type="NCBI Taxonomy" id="1286148"/>
    <lineage>
        <taxon>Bacteria</taxon>
        <taxon>Pseudomonadati</taxon>
        <taxon>Pseudomonadota</taxon>
        <taxon>Alphaproteobacteria</taxon>
        <taxon>Rhodobacterales</taxon>
        <taxon>Paracoccaceae</taxon>
        <taxon>Yoonia</taxon>
    </lineage>
</organism>
<sequence>MTIIRQQAKDDHRAVKATIGKNVIRKLHHGVQVYVNQMGEGKMKLITISAVTAVALCTAAFADGHTQKDKAQNMRDALQSGDNASVPAKNFTGGWGNIAGPANDKGKKNVAEKD</sequence>
<proteinExistence type="predicted"/>
<gene>
    <name evidence="2" type="ORF">C8N45_10639</name>
</gene>
<evidence type="ECO:0000313" key="2">
    <source>
        <dbReference type="EMBL" id="PUB14166.1"/>
    </source>
</evidence>
<dbReference type="AlphaFoldDB" id="A0A2T6KFR4"/>
<evidence type="ECO:0000313" key="3">
    <source>
        <dbReference type="Proteomes" id="UP000244523"/>
    </source>
</evidence>
<dbReference type="RefSeq" id="WP_108386601.1">
    <property type="nucleotide sequence ID" value="NZ_QBUD01000006.1"/>
</dbReference>